<proteinExistence type="predicted"/>
<evidence type="ECO:0000313" key="2">
    <source>
        <dbReference type="Proteomes" id="UP001221757"/>
    </source>
</evidence>
<sequence length="149" mass="16981">MPHVDYLPIGLGQRANAHHLNKIELKKKKEGEKFERYMRAAVTQAESNGRLLRKTLKRYKNLVQMRTVRHRVGMSLERTLVERVIRSQARPTLGDLSASARTGPELNGQRLRLLSSSHRTPSRRGPSDSRSGKIQLMAIASTNYDFDAF</sequence>
<organism evidence="1 2">
    <name type="scientific">Mycena rosella</name>
    <name type="common">Pink bonnet</name>
    <name type="synonym">Agaricus rosellus</name>
    <dbReference type="NCBI Taxonomy" id="1033263"/>
    <lineage>
        <taxon>Eukaryota</taxon>
        <taxon>Fungi</taxon>
        <taxon>Dikarya</taxon>
        <taxon>Basidiomycota</taxon>
        <taxon>Agaricomycotina</taxon>
        <taxon>Agaricomycetes</taxon>
        <taxon>Agaricomycetidae</taxon>
        <taxon>Agaricales</taxon>
        <taxon>Marasmiineae</taxon>
        <taxon>Mycenaceae</taxon>
        <taxon>Mycena</taxon>
    </lineage>
</organism>
<reference evidence="1" key="1">
    <citation type="submission" date="2023-03" db="EMBL/GenBank/DDBJ databases">
        <title>Massive genome expansion in bonnet fungi (Mycena s.s.) driven by repeated elements and novel gene families across ecological guilds.</title>
        <authorList>
            <consortium name="Lawrence Berkeley National Laboratory"/>
            <person name="Harder C.B."/>
            <person name="Miyauchi S."/>
            <person name="Viragh M."/>
            <person name="Kuo A."/>
            <person name="Thoen E."/>
            <person name="Andreopoulos B."/>
            <person name="Lu D."/>
            <person name="Skrede I."/>
            <person name="Drula E."/>
            <person name="Henrissat B."/>
            <person name="Morin E."/>
            <person name="Kohler A."/>
            <person name="Barry K."/>
            <person name="LaButti K."/>
            <person name="Morin E."/>
            <person name="Salamov A."/>
            <person name="Lipzen A."/>
            <person name="Mereny Z."/>
            <person name="Hegedus B."/>
            <person name="Baldrian P."/>
            <person name="Stursova M."/>
            <person name="Weitz H."/>
            <person name="Taylor A."/>
            <person name="Grigoriev I.V."/>
            <person name="Nagy L.G."/>
            <person name="Martin F."/>
            <person name="Kauserud H."/>
        </authorList>
    </citation>
    <scope>NUCLEOTIDE SEQUENCE</scope>
    <source>
        <strain evidence="1">CBHHK067</strain>
    </source>
</reference>
<protein>
    <submittedName>
        <fullName evidence="1">Uncharacterized protein</fullName>
    </submittedName>
</protein>
<dbReference type="AlphaFoldDB" id="A0AAD7CYM5"/>
<comment type="caution">
    <text evidence="1">The sequence shown here is derived from an EMBL/GenBank/DDBJ whole genome shotgun (WGS) entry which is preliminary data.</text>
</comment>
<dbReference type="Proteomes" id="UP001221757">
    <property type="component" value="Unassembled WGS sequence"/>
</dbReference>
<dbReference type="EMBL" id="JARKIE010000184">
    <property type="protein sequence ID" value="KAJ7669785.1"/>
    <property type="molecule type" value="Genomic_DNA"/>
</dbReference>
<accession>A0AAD7CYM5</accession>
<keyword evidence="2" id="KW-1185">Reference proteome</keyword>
<name>A0AAD7CYM5_MYCRO</name>
<evidence type="ECO:0000313" key="1">
    <source>
        <dbReference type="EMBL" id="KAJ7669785.1"/>
    </source>
</evidence>
<gene>
    <name evidence="1" type="ORF">B0H17DRAFT_1142019</name>
</gene>